<evidence type="ECO:0000313" key="2">
    <source>
        <dbReference type="Proteomes" id="UP000545286"/>
    </source>
</evidence>
<dbReference type="AlphaFoldDB" id="A0A7W4UK80"/>
<accession>A0A7W4UK80</accession>
<protein>
    <submittedName>
        <fullName evidence="1">Uncharacterized protein</fullName>
    </submittedName>
</protein>
<proteinExistence type="predicted"/>
<organism evidence="1 2">
    <name type="scientific">Pseudoclavibacter helvolus</name>
    <dbReference type="NCBI Taxonomy" id="255205"/>
    <lineage>
        <taxon>Bacteria</taxon>
        <taxon>Bacillati</taxon>
        <taxon>Actinomycetota</taxon>
        <taxon>Actinomycetes</taxon>
        <taxon>Micrococcales</taxon>
        <taxon>Microbacteriaceae</taxon>
        <taxon>Pseudoclavibacter</taxon>
    </lineage>
</organism>
<gene>
    <name evidence="1" type="ORF">FHX72_000071</name>
</gene>
<name>A0A7W4UK80_9MICO</name>
<dbReference type="Proteomes" id="UP000545286">
    <property type="component" value="Unassembled WGS sequence"/>
</dbReference>
<dbReference type="EMBL" id="JACHWJ010000001">
    <property type="protein sequence ID" value="MBB2955959.1"/>
    <property type="molecule type" value="Genomic_DNA"/>
</dbReference>
<dbReference type="RefSeq" id="WP_183622362.1">
    <property type="nucleotide sequence ID" value="NZ_JACHWJ010000001.1"/>
</dbReference>
<evidence type="ECO:0000313" key="1">
    <source>
        <dbReference type="EMBL" id="MBB2955959.1"/>
    </source>
</evidence>
<reference evidence="1 2" key="1">
    <citation type="submission" date="2020-08" db="EMBL/GenBank/DDBJ databases">
        <title>Sequencing the genomes of 1000 actinobacteria strains.</title>
        <authorList>
            <person name="Klenk H.-P."/>
        </authorList>
    </citation>
    <scope>NUCLEOTIDE SEQUENCE [LARGE SCALE GENOMIC DNA]</scope>
    <source>
        <strain evidence="1 2">DSM 20419</strain>
    </source>
</reference>
<comment type="caution">
    <text evidence="1">The sequence shown here is derived from an EMBL/GenBank/DDBJ whole genome shotgun (WGS) entry which is preliminary data.</text>
</comment>
<keyword evidence="2" id="KW-1185">Reference proteome</keyword>
<sequence length="77" mass="8441">MKHNTSSTATRTTPYEIEGRAFLPGETIGVAILLRNTEANRYGEAQVLIKTAELPSGCEGVVLFGYDSGTLYYEDPR</sequence>